<dbReference type="Gene3D" id="2.40.50.550">
    <property type="match status" value="1"/>
</dbReference>
<feature type="repeat" description="TPR" evidence="3">
    <location>
        <begin position="220"/>
        <end position="253"/>
    </location>
</feature>
<dbReference type="InterPro" id="IPR032076">
    <property type="entry name" value="TTC5_OB"/>
</dbReference>
<comment type="caution">
    <text evidence="6">The sequence shown here is derived from an EMBL/GenBank/DDBJ whole genome shotgun (WGS) entry which is preliminary data.</text>
</comment>
<keyword evidence="7" id="KW-1185">Reference proteome</keyword>
<feature type="repeat" description="TPR" evidence="3">
    <location>
        <begin position="101"/>
        <end position="134"/>
    </location>
</feature>
<dbReference type="Pfam" id="PF16669">
    <property type="entry name" value="TTC5_OB"/>
    <property type="match status" value="1"/>
</dbReference>
<dbReference type="PANTHER" id="PTHR44858:SF1">
    <property type="entry name" value="UDP-N-ACETYLGLUCOSAMINE--PEPTIDE N-ACETYLGLUCOSAMINYLTRANSFERASE SPINDLY-RELATED"/>
    <property type="match status" value="1"/>
</dbReference>
<feature type="domain" description="Tetratricopeptide repeat protein 5 OB fold" evidence="5">
    <location>
        <begin position="314"/>
        <end position="427"/>
    </location>
</feature>
<evidence type="ECO:0000256" key="4">
    <source>
        <dbReference type="SAM" id="MobiDB-lite"/>
    </source>
</evidence>
<dbReference type="InterPro" id="IPR038645">
    <property type="entry name" value="TTC5_OB_sf"/>
</dbReference>
<name>A0ABD3VGQ0_SINWO</name>
<dbReference type="InterPro" id="IPR019734">
    <property type="entry name" value="TPR_rpt"/>
</dbReference>
<reference evidence="6 7" key="1">
    <citation type="submission" date="2024-11" db="EMBL/GenBank/DDBJ databases">
        <title>Chromosome-level genome assembly of the freshwater bivalve Anodonta woodiana.</title>
        <authorList>
            <person name="Chen X."/>
        </authorList>
    </citation>
    <scope>NUCLEOTIDE SEQUENCE [LARGE SCALE GENOMIC DNA]</scope>
    <source>
        <strain evidence="6">MN2024</strain>
        <tissue evidence="6">Gills</tissue>
    </source>
</reference>
<evidence type="ECO:0000256" key="1">
    <source>
        <dbReference type="ARBA" id="ARBA00022737"/>
    </source>
</evidence>
<evidence type="ECO:0000313" key="6">
    <source>
        <dbReference type="EMBL" id="KAL3860766.1"/>
    </source>
</evidence>
<dbReference type="InterPro" id="IPR050498">
    <property type="entry name" value="Ycf3"/>
</dbReference>
<dbReference type="Proteomes" id="UP001634394">
    <property type="component" value="Unassembled WGS sequence"/>
</dbReference>
<accession>A0ABD3VGQ0</accession>
<evidence type="ECO:0000256" key="3">
    <source>
        <dbReference type="PROSITE-ProRule" id="PRU00339"/>
    </source>
</evidence>
<dbReference type="Gene3D" id="1.25.40.10">
    <property type="entry name" value="Tetratricopeptide repeat domain"/>
    <property type="match status" value="1"/>
</dbReference>
<evidence type="ECO:0000313" key="7">
    <source>
        <dbReference type="Proteomes" id="UP001634394"/>
    </source>
</evidence>
<dbReference type="SUPFAM" id="SSF48452">
    <property type="entry name" value="TPR-like"/>
    <property type="match status" value="1"/>
</dbReference>
<keyword evidence="2 3" id="KW-0802">TPR repeat</keyword>
<feature type="region of interest" description="Disordered" evidence="4">
    <location>
        <begin position="284"/>
        <end position="303"/>
    </location>
</feature>
<sequence>MAADINNLSSAERAKAAVDDLYDYRDHYLERNGLEKAAQKTQDVQQKMNEVLQLLEELKDGIKNKAEFCMLKGKALNVQSQYNSQAEECLSKAIKLDPKLVEAWNNLGECYWKKGEIPSAKNCFTGALTHSKNKFSLRSLSMVLRQLSGSLAERAKLTEESVEKAREAVQLDISDGESWLILGNAYLSMFFMVGQNPKFLKQVMSAYSQAEKDTVTKNNADLHFNRAMAYKYQEEYQLALDGFSLAARLDPSWSEPTEQENKLMAFLINVTELMDAKGKIKGKRLQTMVQSPRESDLGPYKGGAYTSHSGKTVKLERCTLSKLKTELNAEKVVVGRVVCSIPSDDPVPFTFCLIDEEETCVPVNVYNLAQGSGVKIGDTVAVPEPYLQPVKVNHRDKSFEYQSIRVDTPVVLVVNGRKLGLDKQAPTVLTVSAISD</sequence>
<keyword evidence="1" id="KW-0677">Repeat</keyword>
<dbReference type="EMBL" id="JBJQND010000012">
    <property type="protein sequence ID" value="KAL3860766.1"/>
    <property type="molecule type" value="Genomic_DNA"/>
</dbReference>
<dbReference type="InterPro" id="IPR011990">
    <property type="entry name" value="TPR-like_helical_dom_sf"/>
</dbReference>
<evidence type="ECO:0000256" key="2">
    <source>
        <dbReference type="ARBA" id="ARBA00022803"/>
    </source>
</evidence>
<dbReference type="AlphaFoldDB" id="A0ABD3VGQ0"/>
<dbReference type="Pfam" id="PF13414">
    <property type="entry name" value="TPR_11"/>
    <property type="match status" value="1"/>
</dbReference>
<dbReference type="SMART" id="SM00028">
    <property type="entry name" value="TPR"/>
    <property type="match status" value="3"/>
</dbReference>
<protein>
    <recommendedName>
        <fullName evidence="5">Tetratricopeptide repeat protein 5 OB fold domain-containing protein</fullName>
    </recommendedName>
</protein>
<proteinExistence type="predicted"/>
<dbReference type="PROSITE" id="PS50005">
    <property type="entry name" value="TPR"/>
    <property type="match status" value="2"/>
</dbReference>
<gene>
    <name evidence="6" type="ORF">ACJMK2_010837</name>
</gene>
<organism evidence="6 7">
    <name type="scientific">Sinanodonta woodiana</name>
    <name type="common">Chinese pond mussel</name>
    <name type="synonym">Anodonta woodiana</name>
    <dbReference type="NCBI Taxonomy" id="1069815"/>
    <lineage>
        <taxon>Eukaryota</taxon>
        <taxon>Metazoa</taxon>
        <taxon>Spiralia</taxon>
        <taxon>Lophotrochozoa</taxon>
        <taxon>Mollusca</taxon>
        <taxon>Bivalvia</taxon>
        <taxon>Autobranchia</taxon>
        <taxon>Heteroconchia</taxon>
        <taxon>Palaeoheterodonta</taxon>
        <taxon>Unionida</taxon>
        <taxon>Unionoidea</taxon>
        <taxon>Unionidae</taxon>
        <taxon>Unioninae</taxon>
        <taxon>Sinanodonta</taxon>
    </lineage>
</organism>
<evidence type="ECO:0000259" key="5">
    <source>
        <dbReference type="Pfam" id="PF16669"/>
    </source>
</evidence>
<dbReference type="PANTHER" id="PTHR44858">
    <property type="entry name" value="TETRATRICOPEPTIDE REPEAT PROTEIN 6"/>
    <property type="match status" value="1"/>
</dbReference>